<dbReference type="PANTHER" id="PTHR10291:SF43">
    <property type="entry name" value="DEHYDRODOLICHYL DIPHOSPHATE SYNTHASE COMPLEX SUBUNIT DHDDS"/>
    <property type="match status" value="1"/>
</dbReference>
<dbReference type="NCBIfam" id="TIGR00055">
    <property type="entry name" value="uppS"/>
    <property type="match status" value="1"/>
</dbReference>
<name>A0A284VJN7_9EURY</name>
<dbReference type="GO" id="GO:0016094">
    <property type="term" value="P:polyprenol biosynthetic process"/>
    <property type="evidence" value="ECO:0007669"/>
    <property type="project" value="TreeGrafter"/>
</dbReference>
<keyword evidence="1 2" id="KW-0808">Transferase</keyword>
<reference evidence="3" key="1">
    <citation type="submission" date="2017-06" db="EMBL/GenBank/DDBJ databases">
        <authorList>
            <person name="Cremers G."/>
        </authorList>
    </citation>
    <scope>NUCLEOTIDE SEQUENCE [LARGE SCALE GENOMIC DNA]</scope>
</reference>
<sequence>MLKLKRMPKHIGIIPDGNRRWAVAKGLQKEDGYEYGIEPGKMLFEEVRKLGIPEVSIYIFTQENTFRPRKQIAAFQNAFLKFLNWIKNKDVSILAVGDASSPFFPEELKVFTVPQENREQKMKLNFLINYSWKWDLNMALVNSGNKRLRKQDILKNIGSKDVSRVDLLIRWGERRRLSGFLPVQSAYADIYIVKEMWPDFKPCQLHEALKWYEVQDVTLGG</sequence>
<dbReference type="CDD" id="cd00475">
    <property type="entry name" value="Cis_IPPS"/>
    <property type="match status" value="1"/>
</dbReference>
<dbReference type="RefSeq" id="WP_096203839.1">
    <property type="nucleotide sequence ID" value="NZ_FZMP01000024.1"/>
</dbReference>
<protein>
    <submittedName>
        <fullName evidence="2">Di-trans,poly-cis-decaprenylcistransferase</fullName>
        <ecNumber evidence="2">2.5.1.31</ecNumber>
    </submittedName>
</protein>
<evidence type="ECO:0000313" key="3">
    <source>
        <dbReference type="Proteomes" id="UP000218615"/>
    </source>
</evidence>
<dbReference type="Gene3D" id="3.40.1180.10">
    <property type="entry name" value="Decaprenyl diphosphate synthase-like"/>
    <property type="match status" value="1"/>
</dbReference>
<organism evidence="2 3">
    <name type="scientific">Candidatus Methanoperedens nitratireducens</name>
    <dbReference type="NCBI Taxonomy" id="1392998"/>
    <lineage>
        <taxon>Archaea</taxon>
        <taxon>Methanobacteriati</taxon>
        <taxon>Methanobacteriota</taxon>
        <taxon>Stenosarchaea group</taxon>
        <taxon>Methanomicrobia</taxon>
        <taxon>Methanosarcinales</taxon>
        <taxon>ANME-2 cluster</taxon>
        <taxon>Candidatus Methanoperedentaceae</taxon>
        <taxon>Candidatus Methanoperedens</taxon>
    </lineage>
</organism>
<dbReference type="InterPro" id="IPR001441">
    <property type="entry name" value="UPP_synth-like"/>
</dbReference>
<dbReference type="Proteomes" id="UP000218615">
    <property type="component" value="Unassembled WGS sequence"/>
</dbReference>
<keyword evidence="3" id="KW-1185">Reference proteome</keyword>
<dbReference type="PANTHER" id="PTHR10291">
    <property type="entry name" value="DEHYDRODOLICHYL DIPHOSPHATE SYNTHASE FAMILY MEMBER"/>
    <property type="match status" value="1"/>
</dbReference>
<dbReference type="InterPro" id="IPR036424">
    <property type="entry name" value="UPP_synth-like_sf"/>
</dbReference>
<dbReference type="GO" id="GO:0008834">
    <property type="term" value="F:ditrans,polycis-undecaprenyl-diphosphate synthase [(2E,6E)-farnesyl-diphosphate specific] activity"/>
    <property type="evidence" value="ECO:0007669"/>
    <property type="project" value="UniProtKB-EC"/>
</dbReference>
<evidence type="ECO:0000313" key="2">
    <source>
        <dbReference type="EMBL" id="SNQ59470.1"/>
    </source>
</evidence>
<dbReference type="EC" id="2.5.1.31" evidence="2"/>
<dbReference type="EMBL" id="FZMP01000024">
    <property type="protein sequence ID" value="SNQ59470.1"/>
    <property type="molecule type" value="Genomic_DNA"/>
</dbReference>
<dbReference type="Pfam" id="PF01255">
    <property type="entry name" value="Prenyltransf"/>
    <property type="match status" value="1"/>
</dbReference>
<evidence type="ECO:0000256" key="1">
    <source>
        <dbReference type="ARBA" id="ARBA00022679"/>
    </source>
</evidence>
<dbReference type="OrthoDB" id="8293at2157"/>
<dbReference type="AlphaFoldDB" id="A0A284VJN7"/>
<proteinExistence type="predicted"/>
<accession>A0A284VJN7</accession>
<dbReference type="SUPFAM" id="SSF64005">
    <property type="entry name" value="Undecaprenyl diphosphate synthase"/>
    <property type="match status" value="1"/>
</dbReference>
<gene>
    <name evidence="2" type="ORF">MNV_120037</name>
</gene>